<dbReference type="PANTHER" id="PTHR11079:SF162">
    <property type="entry name" value="RIBOFLAVIN BIOSYNTHESIS PROTEIN PYRD, CHLOROPLASTIC"/>
    <property type="match status" value="1"/>
</dbReference>
<comment type="caution">
    <text evidence="2">The sequence shown here is derived from an EMBL/GenBank/DDBJ whole genome shotgun (WGS) entry which is preliminary data.</text>
</comment>
<dbReference type="SUPFAM" id="SSF53927">
    <property type="entry name" value="Cytidine deaminase-like"/>
    <property type="match status" value="1"/>
</dbReference>
<dbReference type="EMBL" id="QTTT01000001">
    <property type="protein sequence ID" value="REE95095.1"/>
    <property type="molecule type" value="Genomic_DNA"/>
</dbReference>
<keyword evidence="3" id="KW-1185">Reference proteome</keyword>
<dbReference type="PROSITE" id="PS51747">
    <property type="entry name" value="CYT_DCMP_DEAMINASES_2"/>
    <property type="match status" value="1"/>
</dbReference>
<sequence>MNARDDRRWLELACDLARSCPPSETAFSVGAVIVGADGSELARGFSRETDPTAHAEEVALARTAVPTLAGATIYSSLEPCGRRLSRPRPCALLIVDAGIGRVVYAWREPSLFVEGDGDEVLRAAGVEVVHVADLAERAREPNAHLL</sequence>
<dbReference type="Pfam" id="PF00383">
    <property type="entry name" value="dCMP_cyt_deam_1"/>
    <property type="match status" value="1"/>
</dbReference>
<evidence type="ECO:0000259" key="1">
    <source>
        <dbReference type="PROSITE" id="PS51747"/>
    </source>
</evidence>
<protein>
    <submittedName>
        <fullName evidence="2">Diaminohydroxyphosphoribosylaminopyrimidine deaminase</fullName>
    </submittedName>
</protein>
<dbReference type="RefSeq" id="WP_116020955.1">
    <property type="nucleotide sequence ID" value="NZ_QTTT01000001.1"/>
</dbReference>
<gene>
    <name evidence="2" type="ORF">DFJ69_0476</name>
</gene>
<evidence type="ECO:0000313" key="2">
    <source>
        <dbReference type="EMBL" id="REE95095.1"/>
    </source>
</evidence>
<dbReference type="PANTHER" id="PTHR11079">
    <property type="entry name" value="CYTOSINE DEAMINASE FAMILY MEMBER"/>
    <property type="match status" value="1"/>
</dbReference>
<feature type="domain" description="CMP/dCMP-type deaminase" evidence="1">
    <location>
        <begin position="4"/>
        <end position="128"/>
    </location>
</feature>
<dbReference type="OrthoDB" id="9800865at2"/>
<accession>A0A3D9SQ80</accession>
<organism evidence="2 3">
    <name type="scientific">Thermomonospora umbrina</name>
    <dbReference type="NCBI Taxonomy" id="111806"/>
    <lineage>
        <taxon>Bacteria</taxon>
        <taxon>Bacillati</taxon>
        <taxon>Actinomycetota</taxon>
        <taxon>Actinomycetes</taxon>
        <taxon>Streptosporangiales</taxon>
        <taxon>Thermomonosporaceae</taxon>
        <taxon>Thermomonospora</taxon>
    </lineage>
</organism>
<dbReference type="GO" id="GO:0008835">
    <property type="term" value="F:diaminohydroxyphosphoribosylaminopyrimidine deaminase activity"/>
    <property type="evidence" value="ECO:0007669"/>
    <property type="project" value="TreeGrafter"/>
</dbReference>
<dbReference type="AlphaFoldDB" id="A0A3D9SQ80"/>
<evidence type="ECO:0000313" key="3">
    <source>
        <dbReference type="Proteomes" id="UP000256661"/>
    </source>
</evidence>
<dbReference type="InterPro" id="IPR002125">
    <property type="entry name" value="CMP_dCMP_dom"/>
</dbReference>
<proteinExistence type="predicted"/>
<dbReference type="Proteomes" id="UP000256661">
    <property type="component" value="Unassembled WGS sequence"/>
</dbReference>
<reference evidence="2 3" key="1">
    <citation type="submission" date="2018-08" db="EMBL/GenBank/DDBJ databases">
        <title>Sequencing the genomes of 1000 actinobacteria strains.</title>
        <authorList>
            <person name="Klenk H.-P."/>
        </authorList>
    </citation>
    <scope>NUCLEOTIDE SEQUENCE [LARGE SCALE GENOMIC DNA]</scope>
    <source>
        <strain evidence="2 3">DSM 43927</strain>
    </source>
</reference>
<name>A0A3D9SQ80_9ACTN</name>
<dbReference type="CDD" id="cd01284">
    <property type="entry name" value="Riboflavin_deaminase-reductase"/>
    <property type="match status" value="1"/>
</dbReference>
<dbReference type="Gene3D" id="3.40.140.10">
    <property type="entry name" value="Cytidine Deaminase, domain 2"/>
    <property type="match status" value="1"/>
</dbReference>
<dbReference type="InterPro" id="IPR016193">
    <property type="entry name" value="Cytidine_deaminase-like"/>
</dbReference>